<dbReference type="AlphaFoldDB" id="A0A0S2DP79"/>
<evidence type="ECO:0000259" key="2">
    <source>
        <dbReference type="Pfam" id="PF20410"/>
    </source>
</evidence>
<dbReference type="STRING" id="69.GLE_5041"/>
<dbReference type="PATRIC" id="fig|69.6.peg.4969"/>
<dbReference type="KEGG" id="lez:GLE_5041"/>
<proteinExistence type="predicted"/>
<sequence length="421" mass="46180">MSGLTQQDLNVLGHYARTGNRELYWNYLARHEDSDGYGRLALGVVRNDNAPGRVANIYADTRAREDGRNLRESDWERFGVDLINQDLRRRQMHFNDNRPDLALNLPARDVQRSHDVAFHNARIDPDAWTPRALLEAARNGRGEREVERIWSNMLDNGYFGGPRLGNTIGSIASNMSVWEGGAYTGRLFAARGLATGAHATTDPNTIGGPPLTFSYNERDRSWTQISSGGMMPHVSEVTNPRMLDDLNDARRTRLHRQDLRDDFHPADPNRNRPIMSSPWVVADAGAADRPGQSAVALAAARTGELSPAQCAIHDQCRDGVQRLAAGYGPEGEANLSARLARLAGDQGFRQVDAVLTGGGNAFIVEGNPADPANRNAHVGLREGLETPARDSLQAMAAQGAQPREDATPQQEQQRTAARAMV</sequence>
<dbReference type="EMBL" id="CP013140">
    <property type="protein sequence ID" value="ALN60382.1"/>
    <property type="molecule type" value="Genomic_DNA"/>
</dbReference>
<protein>
    <recommendedName>
        <fullName evidence="2">X-Tfes XVIPCD domain-containing protein</fullName>
    </recommendedName>
</protein>
<reference evidence="3 4" key="1">
    <citation type="submission" date="2015-11" db="EMBL/GenBank/DDBJ databases">
        <title>Genome sequences of Lysobacter enzymogenes strain C3 and Lysobacter antibioticus ATCC 29479.</title>
        <authorList>
            <person name="Kobayashi D.Y."/>
        </authorList>
    </citation>
    <scope>NUCLEOTIDE SEQUENCE [LARGE SCALE GENOMIC DNA]</scope>
    <source>
        <strain evidence="3 4">C3</strain>
    </source>
</reference>
<dbReference type="Proteomes" id="UP000061569">
    <property type="component" value="Chromosome"/>
</dbReference>
<evidence type="ECO:0000256" key="1">
    <source>
        <dbReference type="SAM" id="MobiDB-lite"/>
    </source>
</evidence>
<feature type="domain" description="X-Tfes XVIPCD" evidence="2">
    <location>
        <begin position="311"/>
        <end position="396"/>
    </location>
</feature>
<evidence type="ECO:0000313" key="4">
    <source>
        <dbReference type="Proteomes" id="UP000061569"/>
    </source>
</evidence>
<evidence type="ECO:0000313" key="3">
    <source>
        <dbReference type="EMBL" id="ALN60382.1"/>
    </source>
</evidence>
<name>A0A0S2DP79_LYSEN</name>
<organism evidence="3 4">
    <name type="scientific">Lysobacter enzymogenes</name>
    <dbReference type="NCBI Taxonomy" id="69"/>
    <lineage>
        <taxon>Bacteria</taxon>
        <taxon>Pseudomonadati</taxon>
        <taxon>Pseudomonadota</taxon>
        <taxon>Gammaproteobacteria</taxon>
        <taxon>Lysobacterales</taxon>
        <taxon>Lysobacteraceae</taxon>
        <taxon>Lysobacter</taxon>
    </lineage>
</organism>
<dbReference type="OrthoDB" id="5944365at2"/>
<accession>A0A0S2DP79</accession>
<dbReference type="InterPro" id="IPR046519">
    <property type="entry name" value="X-Tfes_XVIPCD"/>
</dbReference>
<gene>
    <name evidence="3" type="ORF">GLE_5041</name>
</gene>
<feature type="region of interest" description="Disordered" evidence="1">
    <location>
        <begin position="393"/>
        <end position="421"/>
    </location>
</feature>
<dbReference type="Pfam" id="PF20410">
    <property type="entry name" value="X-Tfes_XVIPCD"/>
    <property type="match status" value="1"/>
</dbReference>